<dbReference type="InterPro" id="IPR025404">
    <property type="entry name" value="DUF4130"/>
</dbReference>
<proteinExistence type="predicted"/>
<sequence length="257" mass="30615">MLIYSYDGTFEGLLTAVFECYRRKDSPEDIVSQKAEQKDMFAERFDVSADAAKAERVWSSAQKKLSKRNNQMLFYAFLSEEPGIEMKILRFLQRLFSEKYSIETDFGGSDVLSLSQLSQKVLKEAEKIRQFVRFQHTKDGLYFCGIEPRYDVIPLTVGHFRDRFANQNWLLYDLKRNYGVLFHEGKLEEVEISQKEFHSLTGKVNQDVLEEDEEFYQTLWKSYFKSINIKERKNLRLQQQHMPRRFWKYLPEISNKS</sequence>
<name>A0A6I6JQP2_9BACT</name>
<gene>
    <name evidence="2" type="ORF">GM418_17030</name>
</gene>
<feature type="domain" description="DUF4130" evidence="1">
    <location>
        <begin position="84"/>
        <end position="252"/>
    </location>
</feature>
<dbReference type="AlphaFoldDB" id="A0A6I6JQP2"/>
<dbReference type="Pfam" id="PF13566">
    <property type="entry name" value="DUF4130"/>
    <property type="match status" value="1"/>
</dbReference>
<dbReference type="KEGG" id="mcos:GM418_17030"/>
<accession>A0A6I6JQP2</accession>
<organism evidence="2 3">
    <name type="scientific">Maribellus comscasis</name>
    <dbReference type="NCBI Taxonomy" id="2681766"/>
    <lineage>
        <taxon>Bacteria</taxon>
        <taxon>Pseudomonadati</taxon>
        <taxon>Bacteroidota</taxon>
        <taxon>Bacteroidia</taxon>
        <taxon>Marinilabiliales</taxon>
        <taxon>Prolixibacteraceae</taxon>
        <taxon>Maribellus</taxon>
    </lineage>
</organism>
<keyword evidence="3" id="KW-1185">Reference proteome</keyword>
<protein>
    <submittedName>
        <fullName evidence="2">DUF4130 domain-containing protein</fullName>
    </submittedName>
</protein>
<dbReference type="NCBIfam" id="TIGR03915">
    <property type="entry name" value="SAM_7_link_chp"/>
    <property type="match status" value="1"/>
</dbReference>
<dbReference type="EMBL" id="CP046401">
    <property type="protein sequence ID" value="QGY45315.1"/>
    <property type="molecule type" value="Genomic_DNA"/>
</dbReference>
<reference evidence="2 3" key="1">
    <citation type="submission" date="2019-11" db="EMBL/GenBank/DDBJ databases">
        <authorList>
            <person name="Zheng R.K."/>
            <person name="Sun C.M."/>
        </authorList>
    </citation>
    <scope>NUCLEOTIDE SEQUENCE [LARGE SCALE GENOMIC DNA]</scope>
    <source>
        <strain evidence="2 3">WC007</strain>
    </source>
</reference>
<dbReference type="RefSeq" id="WP_158868451.1">
    <property type="nucleotide sequence ID" value="NZ_CP046401.1"/>
</dbReference>
<evidence type="ECO:0000313" key="3">
    <source>
        <dbReference type="Proteomes" id="UP000428260"/>
    </source>
</evidence>
<evidence type="ECO:0000313" key="2">
    <source>
        <dbReference type="EMBL" id="QGY45315.1"/>
    </source>
</evidence>
<dbReference type="InterPro" id="IPR023875">
    <property type="entry name" value="DNA_repair_put"/>
</dbReference>
<evidence type="ECO:0000259" key="1">
    <source>
        <dbReference type="Pfam" id="PF13566"/>
    </source>
</evidence>
<dbReference type="Proteomes" id="UP000428260">
    <property type="component" value="Chromosome"/>
</dbReference>